<dbReference type="Proteomes" id="UP000085678">
    <property type="component" value="Unplaced"/>
</dbReference>
<dbReference type="FunFam" id="3.80.10.10:FF:000002">
    <property type="entry name" value="Slit guidance ligand 2"/>
    <property type="match status" value="1"/>
</dbReference>
<evidence type="ECO:0000256" key="2">
    <source>
        <dbReference type="ARBA" id="ARBA00022473"/>
    </source>
</evidence>
<dbReference type="GO" id="GO:0005886">
    <property type="term" value="C:plasma membrane"/>
    <property type="evidence" value="ECO:0007669"/>
    <property type="project" value="TreeGrafter"/>
</dbReference>
<evidence type="ECO:0000256" key="3">
    <source>
        <dbReference type="ARBA" id="ARBA00022525"/>
    </source>
</evidence>
<evidence type="ECO:0000259" key="10">
    <source>
        <dbReference type="SMART" id="SM00082"/>
    </source>
</evidence>
<reference evidence="12 13" key="1">
    <citation type="submission" date="2025-04" db="UniProtKB">
        <authorList>
            <consortium name="RefSeq"/>
        </authorList>
    </citation>
    <scope>IDENTIFICATION</scope>
    <source>
        <tissue evidence="12 13">Gonads</tissue>
    </source>
</reference>
<protein>
    <submittedName>
        <fullName evidence="12 13">Slit homolog 2 protein</fullName>
    </submittedName>
</protein>
<dbReference type="SMART" id="SM00082">
    <property type="entry name" value="LRRCT"/>
    <property type="match status" value="1"/>
</dbReference>
<comment type="subcellular location">
    <subcellularLocation>
        <location evidence="1">Secreted</location>
    </subcellularLocation>
</comment>
<dbReference type="RefSeq" id="XP_013404238.1">
    <property type="nucleotide sequence ID" value="XM_013548784.1"/>
</dbReference>
<evidence type="ECO:0000256" key="1">
    <source>
        <dbReference type="ARBA" id="ARBA00004613"/>
    </source>
</evidence>
<proteinExistence type="predicted"/>
<keyword evidence="6" id="KW-0677">Repeat</keyword>
<keyword evidence="5 9" id="KW-0732">Signal</keyword>
<dbReference type="OMA" id="INCDCYY"/>
<dbReference type="GO" id="GO:0007399">
    <property type="term" value="P:nervous system development"/>
    <property type="evidence" value="ECO:0007669"/>
    <property type="project" value="UniProtKB-ARBA"/>
</dbReference>
<organism evidence="11 14">
    <name type="scientific">Lingula anatina</name>
    <name type="common">Brachiopod</name>
    <name type="synonym">Lingula unguis</name>
    <dbReference type="NCBI Taxonomy" id="7574"/>
    <lineage>
        <taxon>Eukaryota</taxon>
        <taxon>Metazoa</taxon>
        <taxon>Spiralia</taxon>
        <taxon>Lophotrochozoa</taxon>
        <taxon>Brachiopoda</taxon>
        <taxon>Linguliformea</taxon>
        <taxon>Lingulata</taxon>
        <taxon>Lingulida</taxon>
        <taxon>Linguloidea</taxon>
        <taxon>Lingulidae</taxon>
        <taxon>Lingula</taxon>
    </lineage>
</organism>
<dbReference type="PANTHER" id="PTHR24369:SF210">
    <property type="entry name" value="CHAOPTIN-RELATED"/>
    <property type="match status" value="1"/>
</dbReference>
<sequence>MEDGGPTWHLFLQVILVFGCAPFIDTSCPGGCSCTIEIVDCRNGDHTQIPWNLPDVTSVKEMYLNHNHIVSIVAELREYGNLEVLDLSDNQISLVSNFSFITSRSLKVLSLSSNRMTSLKANTFVGLTSLQVLLLSGNSFSHLDGGVFAALTSLNVLDLSSSGIFSIDTRAFDGLRSLRTLNLSTNSLTSVPSAQLRQVPNLVTLTLDDNKIKTLPEEALSCDRFPKLQTLSIKYNRVMSVSKAAFIALNCRSNLKTLLLNGNLLTEVPTDVIRDLPDLHEIDISSNLVSTIRVGAFSDLPELQKISFSYMPQLTVIEKGAFTNLHSLTYLKISHNSKLREVQHGAAFACPSLISLSLRGNAVESIGQLSFPWEQLTHVDLVGNPWRCNCDLQWMKRLLLYNQSKAEALSRDLVTCKSPHSLAGKRITELNADDFKTSCNHTGTNLFSNHIALGLSLGVFAVTLVVVAAVLFRHRTRIGRALQKKCAFKKRKHLSTEDTDDLCFHEDARSMTPIVLNGSCNCPNHSGSA</sequence>
<dbReference type="KEGG" id="lak:106169340"/>
<evidence type="ECO:0000313" key="13">
    <source>
        <dbReference type="RefSeq" id="XP_013404221.1"/>
    </source>
</evidence>
<feature type="signal peptide" evidence="9">
    <location>
        <begin position="1"/>
        <end position="26"/>
    </location>
</feature>
<evidence type="ECO:0000313" key="12">
    <source>
        <dbReference type="RefSeq" id="XP_013404210.1"/>
    </source>
</evidence>
<keyword evidence="3" id="KW-0964">Secreted</keyword>
<dbReference type="InterPro" id="IPR032675">
    <property type="entry name" value="LRR_dom_sf"/>
</dbReference>
<dbReference type="InterPro" id="IPR001611">
    <property type="entry name" value="Leu-rich_rpt"/>
</dbReference>
<evidence type="ECO:0000256" key="5">
    <source>
        <dbReference type="ARBA" id="ARBA00022729"/>
    </source>
</evidence>
<evidence type="ECO:0000313" key="16">
    <source>
        <dbReference type="RefSeq" id="XP_013404247.1"/>
    </source>
</evidence>
<dbReference type="Pfam" id="PF13855">
    <property type="entry name" value="LRR_8"/>
    <property type="match status" value="4"/>
</dbReference>
<dbReference type="PANTHER" id="PTHR24369">
    <property type="entry name" value="ANTIGEN BSP, PUTATIVE-RELATED"/>
    <property type="match status" value="1"/>
</dbReference>
<dbReference type="SUPFAM" id="SSF52058">
    <property type="entry name" value="L domain-like"/>
    <property type="match status" value="1"/>
</dbReference>
<evidence type="ECO:0000256" key="4">
    <source>
        <dbReference type="ARBA" id="ARBA00022614"/>
    </source>
</evidence>
<keyword evidence="2" id="KW-0217">Developmental protein</keyword>
<dbReference type="InterPro" id="IPR003591">
    <property type="entry name" value="Leu-rich_rpt_typical-subtyp"/>
</dbReference>
<keyword evidence="11" id="KW-1185">Reference proteome</keyword>
<keyword evidence="4" id="KW-0433">Leucine-rich repeat</keyword>
<evidence type="ECO:0000313" key="15">
    <source>
        <dbReference type="RefSeq" id="XP_013404238.1"/>
    </source>
</evidence>
<evidence type="ECO:0000256" key="8">
    <source>
        <dbReference type="SAM" id="Phobius"/>
    </source>
</evidence>
<dbReference type="RefSeq" id="XP_013404247.1">
    <property type="nucleotide sequence ID" value="XM_013548793.1"/>
</dbReference>
<evidence type="ECO:0000256" key="9">
    <source>
        <dbReference type="SAM" id="SignalP"/>
    </source>
</evidence>
<dbReference type="PROSITE" id="PS51450">
    <property type="entry name" value="LRR"/>
    <property type="match status" value="3"/>
</dbReference>
<dbReference type="Pfam" id="PF00560">
    <property type="entry name" value="LRR_1"/>
    <property type="match status" value="1"/>
</dbReference>
<evidence type="ECO:0000256" key="6">
    <source>
        <dbReference type="ARBA" id="ARBA00022737"/>
    </source>
</evidence>
<dbReference type="GeneID" id="106169340"/>
<gene>
    <name evidence="12 13 14 15 16" type="primary">LOC106169340</name>
</gene>
<dbReference type="GO" id="GO:0005576">
    <property type="term" value="C:extracellular region"/>
    <property type="evidence" value="ECO:0007669"/>
    <property type="project" value="UniProtKB-SubCell"/>
</dbReference>
<feature type="chain" id="PRO_5014545873" evidence="9">
    <location>
        <begin position="27"/>
        <end position="529"/>
    </location>
</feature>
<dbReference type="RefSeq" id="XP_013404210.1">
    <property type="nucleotide sequence ID" value="XM_013548756.1"/>
</dbReference>
<evidence type="ECO:0000313" key="14">
    <source>
        <dbReference type="RefSeq" id="XP_013404230.1"/>
    </source>
</evidence>
<keyword evidence="8" id="KW-0812">Transmembrane</keyword>
<feature type="transmembrane region" description="Helical" evidence="8">
    <location>
        <begin position="451"/>
        <end position="472"/>
    </location>
</feature>
<dbReference type="RefSeq" id="XP_013404221.1">
    <property type="nucleotide sequence ID" value="XM_013548767.1"/>
</dbReference>
<dbReference type="InterPro" id="IPR000483">
    <property type="entry name" value="Cys-rich_flank_reg_C"/>
</dbReference>
<evidence type="ECO:0000256" key="7">
    <source>
        <dbReference type="ARBA" id="ARBA00023157"/>
    </source>
</evidence>
<dbReference type="RefSeq" id="XP_013404230.1">
    <property type="nucleotide sequence ID" value="XM_013548776.1"/>
</dbReference>
<dbReference type="OrthoDB" id="8948968at2759"/>
<name>A0A1S3J1B1_LINAN</name>
<dbReference type="SMART" id="SM00369">
    <property type="entry name" value="LRR_TYP"/>
    <property type="match status" value="12"/>
</dbReference>
<keyword evidence="7" id="KW-1015">Disulfide bond</keyword>
<evidence type="ECO:0000313" key="11">
    <source>
        <dbReference type="Proteomes" id="UP000085678"/>
    </source>
</evidence>
<dbReference type="InterPro" id="IPR050541">
    <property type="entry name" value="LRR_TM_domain-containing"/>
</dbReference>
<dbReference type="Gene3D" id="3.80.10.10">
    <property type="entry name" value="Ribonuclease Inhibitor"/>
    <property type="match status" value="3"/>
</dbReference>
<feature type="domain" description="LRRCT" evidence="10">
    <location>
        <begin position="384"/>
        <end position="438"/>
    </location>
</feature>
<accession>A0A1S3J1B1</accession>
<keyword evidence="8" id="KW-0472">Membrane</keyword>
<dbReference type="AlphaFoldDB" id="A0A1S3J1B1"/>
<keyword evidence="8" id="KW-1133">Transmembrane helix</keyword>
<dbReference type="STRING" id="7574.A0A1S3J1B1"/>